<dbReference type="HOGENOM" id="CLU_134920_0_0_9"/>
<gene>
    <name evidence="1" type="ORF">BRLA_c046360</name>
</gene>
<organism evidence="1 2">
    <name type="scientific">Brevibacillus laterosporus LMG 15441</name>
    <dbReference type="NCBI Taxonomy" id="1042163"/>
    <lineage>
        <taxon>Bacteria</taxon>
        <taxon>Bacillati</taxon>
        <taxon>Bacillota</taxon>
        <taxon>Bacilli</taxon>
        <taxon>Bacillales</taxon>
        <taxon>Paenibacillaceae</taxon>
        <taxon>Brevibacillus</taxon>
    </lineage>
</organism>
<evidence type="ECO:0000313" key="2">
    <source>
        <dbReference type="Proteomes" id="UP000005850"/>
    </source>
</evidence>
<reference evidence="1 2" key="1">
    <citation type="journal article" date="2011" name="J. Bacteriol.">
        <title>Genome sequence of Brevibacillus laterosporus LMG 15441, a pathogen of invertebrates.</title>
        <authorList>
            <person name="Djukic M."/>
            <person name="Poehlein A."/>
            <person name="Thurmer A."/>
            <person name="Daniel R."/>
        </authorList>
    </citation>
    <scope>NUCLEOTIDE SEQUENCE [LARGE SCALE GENOMIC DNA]</scope>
    <source>
        <strain evidence="1 2">LMG 15441</strain>
    </source>
</reference>
<dbReference type="AlphaFoldDB" id="A0A075RAL6"/>
<name>A0A075RAL6_BRELA</name>
<dbReference type="RefSeq" id="WP_003334017.1">
    <property type="nucleotide sequence ID" value="NZ_CP007806.1"/>
</dbReference>
<dbReference type="EMBL" id="CP007806">
    <property type="protein sequence ID" value="AIG28899.1"/>
    <property type="molecule type" value="Genomic_DNA"/>
</dbReference>
<proteinExistence type="predicted"/>
<dbReference type="Proteomes" id="UP000005850">
    <property type="component" value="Chromosome"/>
</dbReference>
<dbReference type="eggNOG" id="ENOG5032VE6">
    <property type="taxonomic scope" value="Bacteria"/>
</dbReference>
<dbReference type="KEGG" id="blr:BRLA_c046360"/>
<keyword evidence="2" id="KW-1185">Reference proteome</keyword>
<evidence type="ECO:0000313" key="1">
    <source>
        <dbReference type="EMBL" id="AIG28899.1"/>
    </source>
</evidence>
<dbReference type="STRING" id="1042163.BRLA_c046360"/>
<protein>
    <submittedName>
        <fullName evidence="1">Uncharacterized protein</fullName>
    </submittedName>
</protein>
<sequence>MKEISILAGFSSLQSAQQAANELQQLGCSTVKIDEVSSYPGEGVDRIMNPITGEIPNLGSMTLSGDFPSGRDASVLAASDPSASGMADRGAEATMPNLLLTCLVDDAISSKANQIIQSHGGLI</sequence>
<accession>A0A075RAL6</accession>